<organism evidence="3 4">
    <name type="scientific">Flexivirga alba</name>
    <dbReference type="NCBI Taxonomy" id="702742"/>
    <lineage>
        <taxon>Bacteria</taxon>
        <taxon>Bacillati</taxon>
        <taxon>Actinomycetota</taxon>
        <taxon>Actinomycetes</taxon>
        <taxon>Micrococcales</taxon>
        <taxon>Dermacoccaceae</taxon>
        <taxon>Flexivirga</taxon>
    </lineage>
</organism>
<evidence type="ECO:0000313" key="4">
    <source>
        <dbReference type="Proteomes" id="UP001596298"/>
    </source>
</evidence>
<keyword evidence="2" id="KW-0472">Membrane</keyword>
<dbReference type="Proteomes" id="UP001596298">
    <property type="component" value="Unassembled WGS sequence"/>
</dbReference>
<keyword evidence="2" id="KW-0812">Transmembrane</keyword>
<protein>
    <submittedName>
        <fullName evidence="3">Uncharacterized protein</fullName>
    </submittedName>
</protein>
<sequence>MTEQDKPTGADGQNGQQREPRVVRRRVRRAPDFRRFIITGAIVGLIVGVIIGNGGPNIQGYSDRTGIALIGGVLAAFGALAGAVIALILERLLNRR</sequence>
<keyword evidence="4" id="KW-1185">Reference proteome</keyword>
<feature type="transmembrane region" description="Helical" evidence="2">
    <location>
        <begin position="67"/>
        <end position="89"/>
    </location>
</feature>
<comment type="caution">
    <text evidence="3">The sequence shown here is derived from an EMBL/GenBank/DDBJ whole genome shotgun (WGS) entry which is preliminary data.</text>
</comment>
<dbReference type="EMBL" id="JBHSWH010000001">
    <property type="protein sequence ID" value="MFC6705208.1"/>
    <property type="molecule type" value="Genomic_DNA"/>
</dbReference>
<dbReference type="RefSeq" id="WP_382400145.1">
    <property type="nucleotide sequence ID" value="NZ_JBHSWH010000001.1"/>
</dbReference>
<evidence type="ECO:0000313" key="3">
    <source>
        <dbReference type="EMBL" id="MFC6705208.1"/>
    </source>
</evidence>
<proteinExistence type="predicted"/>
<feature type="region of interest" description="Disordered" evidence="1">
    <location>
        <begin position="1"/>
        <end position="24"/>
    </location>
</feature>
<feature type="transmembrane region" description="Helical" evidence="2">
    <location>
        <begin position="36"/>
        <end position="55"/>
    </location>
</feature>
<evidence type="ECO:0000256" key="1">
    <source>
        <dbReference type="SAM" id="MobiDB-lite"/>
    </source>
</evidence>
<accession>A0ABW2AE95</accession>
<keyword evidence="2" id="KW-1133">Transmembrane helix</keyword>
<reference evidence="4" key="1">
    <citation type="journal article" date="2019" name="Int. J. Syst. Evol. Microbiol.">
        <title>The Global Catalogue of Microorganisms (GCM) 10K type strain sequencing project: providing services to taxonomists for standard genome sequencing and annotation.</title>
        <authorList>
            <consortium name="The Broad Institute Genomics Platform"/>
            <consortium name="The Broad Institute Genome Sequencing Center for Infectious Disease"/>
            <person name="Wu L."/>
            <person name="Ma J."/>
        </authorList>
    </citation>
    <scope>NUCLEOTIDE SEQUENCE [LARGE SCALE GENOMIC DNA]</scope>
    <source>
        <strain evidence="4">CCUG 58127</strain>
    </source>
</reference>
<evidence type="ECO:0000256" key="2">
    <source>
        <dbReference type="SAM" id="Phobius"/>
    </source>
</evidence>
<name>A0ABW2AE95_9MICO</name>
<gene>
    <name evidence="3" type="ORF">ACFQDH_07980</name>
</gene>